<gene>
    <name evidence="1" type="ORF">FE247_05200</name>
</gene>
<protein>
    <submittedName>
        <fullName evidence="1">Uncharacterized protein</fullName>
    </submittedName>
</protein>
<reference evidence="1 2" key="1">
    <citation type="submission" date="2019-05" db="EMBL/GenBank/DDBJ databases">
        <title>Arcobacter cibarius and Arcobacter thereius providing challenges in identification an antibiotic susceptibility and Quinolone resistance.</title>
        <authorList>
            <person name="Busch A."/>
            <person name="Hanel I."/>
            <person name="Hotzel H."/>
            <person name="Tomaso H."/>
        </authorList>
    </citation>
    <scope>NUCLEOTIDE SEQUENCE [LARGE SCALE GENOMIC DNA]</scope>
    <source>
        <strain evidence="1 2">16CS0831-2</strain>
    </source>
</reference>
<evidence type="ECO:0000313" key="1">
    <source>
        <dbReference type="EMBL" id="TLS99929.1"/>
    </source>
</evidence>
<accession>A0ABY2V8S8</accession>
<name>A0ABY2V8S8_9BACT</name>
<keyword evidence="2" id="KW-1185">Reference proteome</keyword>
<dbReference type="EMBL" id="VBUC01000009">
    <property type="protein sequence ID" value="TLS99929.1"/>
    <property type="molecule type" value="Genomic_DNA"/>
</dbReference>
<dbReference type="Proteomes" id="UP000305417">
    <property type="component" value="Unassembled WGS sequence"/>
</dbReference>
<dbReference type="RefSeq" id="WP_138108683.1">
    <property type="nucleotide sequence ID" value="NZ_VBUC01000009.1"/>
</dbReference>
<comment type="caution">
    <text evidence="1">The sequence shown here is derived from an EMBL/GenBank/DDBJ whole genome shotgun (WGS) entry which is preliminary data.</text>
</comment>
<proteinExistence type="predicted"/>
<organism evidence="1 2">
    <name type="scientific">Aliarcobacter cibarius</name>
    <dbReference type="NCBI Taxonomy" id="255507"/>
    <lineage>
        <taxon>Bacteria</taxon>
        <taxon>Pseudomonadati</taxon>
        <taxon>Campylobacterota</taxon>
        <taxon>Epsilonproteobacteria</taxon>
        <taxon>Campylobacterales</taxon>
        <taxon>Arcobacteraceae</taxon>
        <taxon>Aliarcobacter</taxon>
    </lineage>
</organism>
<evidence type="ECO:0000313" key="2">
    <source>
        <dbReference type="Proteomes" id="UP000305417"/>
    </source>
</evidence>
<sequence length="65" mass="7797">MEKIQGLWCIFKKEDGKELWLDRTKKWNTKFDKAGIKDMNTAMKVLNKFIKEEEQCTTKQLCLEI</sequence>